<accession>A0A4D7CN56</accession>
<dbReference type="KEGG" id="vao:FA707_00505"/>
<dbReference type="RefSeq" id="WP_136952385.1">
    <property type="nucleotide sequence ID" value="NZ_CP039712.1"/>
</dbReference>
<dbReference type="Gene3D" id="3.40.50.300">
    <property type="entry name" value="P-loop containing nucleotide triphosphate hydrolases"/>
    <property type="match status" value="1"/>
</dbReference>
<keyword evidence="1" id="KW-0812">Transmembrane</keyword>
<dbReference type="GO" id="GO:0003677">
    <property type="term" value="F:DNA binding"/>
    <property type="evidence" value="ECO:0007669"/>
    <property type="project" value="InterPro"/>
</dbReference>
<organism evidence="2 3">
    <name type="scientific">Vagococcus zengguangii</name>
    <dbReference type="NCBI Taxonomy" id="2571750"/>
    <lineage>
        <taxon>Bacteria</taxon>
        <taxon>Bacillati</taxon>
        <taxon>Bacillota</taxon>
        <taxon>Bacilli</taxon>
        <taxon>Lactobacillales</taxon>
        <taxon>Enterococcaceae</taxon>
        <taxon>Vagococcus</taxon>
    </lineage>
</organism>
<dbReference type="PANTHER" id="PTHR22683">
    <property type="entry name" value="SPORULATION PROTEIN RELATED"/>
    <property type="match status" value="1"/>
</dbReference>
<dbReference type="GO" id="GO:0005524">
    <property type="term" value="F:ATP binding"/>
    <property type="evidence" value="ECO:0007669"/>
    <property type="project" value="UniProtKB-UniRule"/>
</dbReference>
<keyword evidence="2" id="KW-0131">Cell cycle</keyword>
<dbReference type="InterPro" id="IPR002543">
    <property type="entry name" value="FtsK_dom"/>
</dbReference>
<dbReference type="PANTHER" id="PTHR22683:SF47">
    <property type="entry name" value="FTSK DOMAIN-CONTAINING PROTEIN YDCQ"/>
    <property type="match status" value="1"/>
</dbReference>
<reference evidence="2 3" key="1">
    <citation type="submission" date="2019-04" db="EMBL/GenBank/DDBJ databases">
        <title>Vagococcus sp. nov., isolated from faeces of yaks (Bos grunniens).</title>
        <authorList>
            <person name="Ge Y."/>
        </authorList>
    </citation>
    <scope>NUCLEOTIDE SEQUENCE [LARGE SCALE GENOMIC DNA]</scope>
    <source>
        <strain evidence="2 3">MN-17</strain>
    </source>
</reference>
<name>A0A4D7CN56_9ENTE</name>
<sequence length="444" mass="51613">MFKRKEWIEVVYPRRHHLGLLFLYLIFVFINTSLIGKANGLLSVILLLMSIYMHYKLVKVYMKRNKSKSKMIERQIQYMIHTLNLYDEEYVEVTKNNKASMEKKICRVIRIYYKLDHRKVYVRVYRDGDRFTKISSSKEFYESLEAALGMELEKAIKNIRYIEFSFLRYKDKRINVSTGTKLSQGTKVMITESLSYDVSKVSHGLTVGSTGSGKSFFINSKILAYAQMSDKKYNSWDGADIRICDPKASDLYLYKFVTGFGPEKVACEPNLIAKMIREVSELVEKRYREMFNDISSFGKTFVDFRGYPPVVIFIDEYAALMKTVDKKNKEEIEKHLYNIVLKGRGCGVFAEIILQRPDASIIPGQIRDQLQVRTGLSNLSQEGKQMLFGSTDIEYKTVNVKGGGYIFIDSVTEQPVYFETPFISKDFDFLDEIDKIYKKRLGIN</sequence>
<dbReference type="InterPro" id="IPR050206">
    <property type="entry name" value="FtsK/SpoIIIE/SftA"/>
</dbReference>
<keyword evidence="1" id="KW-0472">Membrane</keyword>
<evidence type="ECO:0000313" key="2">
    <source>
        <dbReference type="EMBL" id="QCI85539.1"/>
    </source>
</evidence>
<dbReference type="OrthoDB" id="9807790at2"/>
<dbReference type="AlphaFoldDB" id="A0A4D7CN56"/>
<dbReference type="EMBL" id="CP039712">
    <property type="protein sequence ID" value="QCI85539.1"/>
    <property type="molecule type" value="Genomic_DNA"/>
</dbReference>
<keyword evidence="2" id="KW-0132">Cell division</keyword>
<proteinExistence type="predicted"/>
<dbReference type="Proteomes" id="UP000298615">
    <property type="component" value="Chromosome"/>
</dbReference>
<dbReference type="GO" id="GO:0051301">
    <property type="term" value="P:cell division"/>
    <property type="evidence" value="ECO:0007669"/>
    <property type="project" value="UniProtKB-KW"/>
</dbReference>
<dbReference type="SUPFAM" id="SSF52540">
    <property type="entry name" value="P-loop containing nucleoside triphosphate hydrolases"/>
    <property type="match status" value="1"/>
</dbReference>
<keyword evidence="1" id="KW-1133">Transmembrane helix</keyword>
<gene>
    <name evidence="2" type="ORF">FA707_00505</name>
</gene>
<evidence type="ECO:0000256" key="1">
    <source>
        <dbReference type="SAM" id="Phobius"/>
    </source>
</evidence>
<dbReference type="Pfam" id="PF01580">
    <property type="entry name" value="FtsK_SpoIIIE"/>
    <property type="match status" value="1"/>
</dbReference>
<dbReference type="PROSITE" id="PS50901">
    <property type="entry name" value="FTSK"/>
    <property type="match status" value="1"/>
</dbReference>
<dbReference type="InterPro" id="IPR027417">
    <property type="entry name" value="P-loop_NTPase"/>
</dbReference>
<feature type="transmembrane region" description="Helical" evidence="1">
    <location>
        <begin position="42"/>
        <end position="62"/>
    </location>
</feature>
<keyword evidence="3" id="KW-1185">Reference proteome</keyword>
<evidence type="ECO:0000313" key="3">
    <source>
        <dbReference type="Proteomes" id="UP000298615"/>
    </source>
</evidence>
<protein>
    <submittedName>
        <fullName evidence="2">Cell division protein FtsK</fullName>
    </submittedName>
</protein>